<dbReference type="InterPro" id="IPR039673">
    <property type="entry name" value="SATB1/SATB2"/>
</dbReference>
<evidence type="ECO:0000256" key="2">
    <source>
        <dbReference type="PROSITE-ProRule" id="PRU00108"/>
    </source>
</evidence>
<reference evidence="6 7" key="1">
    <citation type="journal article" date="2015" name="Parasit. Vectors">
        <title>Draft genome of the scabies mite.</title>
        <authorList>
            <person name="Rider S.D.Jr."/>
            <person name="Morgan M.S."/>
            <person name="Arlian L.G."/>
        </authorList>
    </citation>
    <scope>NUCLEOTIDE SEQUENCE [LARGE SCALE GENOMIC DNA]</scope>
    <source>
        <strain evidence="6">Arlian Lab</strain>
    </source>
</reference>
<feature type="region of interest" description="Disordered" evidence="4">
    <location>
        <begin position="193"/>
        <end position="239"/>
    </location>
</feature>
<gene>
    <name evidence="6" type="ORF">QR98_0098260</name>
</gene>
<dbReference type="Gene3D" id="1.10.10.60">
    <property type="entry name" value="Homeodomain-like"/>
    <property type="match status" value="2"/>
</dbReference>
<keyword evidence="2 3" id="KW-0371">Homeobox</keyword>
<keyword evidence="2 3" id="KW-0539">Nucleus</keyword>
<feature type="domain" description="Homeobox" evidence="5">
    <location>
        <begin position="236"/>
        <end position="306"/>
    </location>
</feature>
<dbReference type="EMBL" id="JXLN01016776">
    <property type="protein sequence ID" value="KPM11256.1"/>
    <property type="molecule type" value="Genomic_DNA"/>
</dbReference>
<evidence type="ECO:0000313" key="6">
    <source>
        <dbReference type="EMBL" id="KPM11256.1"/>
    </source>
</evidence>
<comment type="caution">
    <text evidence="6">The sequence shown here is derived from an EMBL/GenBank/DDBJ whole genome shotgun (WGS) entry which is preliminary data.</text>
</comment>
<accession>A0A132AJU2</accession>
<keyword evidence="2 3" id="KW-0238">DNA-binding</keyword>
<dbReference type="PROSITE" id="PS50071">
    <property type="entry name" value="HOMEOBOX_2"/>
    <property type="match status" value="2"/>
</dbReference>
<evidence type="ECO:0000256" key="3">
    <source>
        <dbReference type="RuleBase" id="RU000682"/>
    </source>
</evidence>
<feature type="compositionally biased region" description="Low complexity" evidence="4">
    <location>
        <begin position="203"/>
        <end position="218"/>
    </location>
</feature>
<dbReference type="FunFam" id="1.10.10.60:FF:000169">
    <property type="entry name" value="DNA-binding protein SATB1"/>
    <property type="match status" value="2"/>
</dbReference>
<dbReference type="CDD" id="cd00086">
    <property type="entry name" value="homeodomain"/>
    <property type="match status" value="2"/>
</dbReference>
<comment type="subcellular location">
    <subcellularLocation>
        <location evidence="1 2 3">Nucleus</location>
    </subcellularLocation>
</comment>
<dbReference type="Pfam" id="PF00046">
    <property type="entry name" value="Homeodomain"/>
    <property type="match status" value="2"/>
</dbReference>
<sequence length="590" mass="63656">MIRPRMSAAHELKDKLLQVLLAHSYNLLTNTNNSSSSLDQQILSSLIRGRDQPQSLQDVNEDARRRLDQWYLQQVFNQYRQIALASQPISSNVTGIGLGCPTNPSTVNSATSGPAPMAPNPNHSLFMELNNLTNGNDTALAAAAAAGLHPSLAAAAAAAAAAQAVSSRTSGMNVNGSGNAGIGALVPNNSCNPEKSYGHVKQTNNSLTNHHSHNSFGSVGHGHHHSSSLSSSNNNSRTRIRTSFDPELELPKLHKWFAENRHPSRSQVQEYVRELNALESRKGRKPLDVNNVVYWFKNARAAHKRAELKFVSNDSNLSSHSFGMFNPNNPLANEFFGLNGGSNTGGGNGSNNGNNSPGKASSEASVSVKGNDDPMSNASRNGSNLDDYYSFDEDGDSREEQQTLDLSMRNSILCGDDDNDVVIGGVNHFGSHHTASVAASLLSNAAALSSLNHANNHSAHHPDSPEGRRARRSRTFIDPLSEVPRLESWFMNNTHPAHSQIVRYTDELNKMPYRQKFPKLEPKNIQFWFKNRRAKIKRTSGTLGGLNLSVSSGPSAAIGSTTASTPGSTSSTASIHNSSALNIERLINAH</sequence>
<organism evidence="6 7">
    <name type="scientific">Sarcoptes scabiei</name>
    <name type="common">Itch mite</name>
    <name type="synonym">Acarus scabiei</name>
    <dbReference type="NCBI Taxonomy" id="52283"/>
    <lineage>
        <taxon>Eukaryota</taxon>
        <taxon>Metazoa</taxon>
        <taxon>Ecdysozoa</taxon>
        <taxon>Arthropoda</taxon>
        <taxon>Chelicerata</taxon>
        <taxon>Arachnida</taxon>
        <taxon>Acari</taxon>
        <taxon>Acariformes</taxon>
        <taxon>Sarcoptiformes</taxon>
        <taxon>Astigmata</taxon>
        <taxon>Psoroptidia</taxon>
        <taxon>Sarcoptoidea</taxon>
        <taxon>Sarcoptidae</taxon>
        <taxon>Sarcoptinae</taxon>
        <taxon>Sarcoptes</taxon>
    </lineage>
</organism>
<feature type="region of interest" description="Disordered" evidence="4">
    <location>
        <begin position="553"/>
        <end position="575"/>
    </location>
</feature>
<feature type="compositionally biased region" description="Gly residues" evidence="4">
    <location>
        <begin position="338"/>
        <end position="350"/>
    </location>
</feature>
<evidence type="ECO:0000256" key="1">
    <source>
        <dbReference type="ARBA" id="ARBA00004123"/>
    </source>
</evidence>
<feature type="compositionally biased region" description="Polar residues" evidence="4">
    <location>
        <begin position="374"/>
        <end position="384"/>
    </location>
</feature>
<dbReference type="GO" id="GO:0000978">
    <property type="term" value="F:RNA polymerase II cis-regulatory region sequence-specific DNA binding"/>
    <property type="evidence" value="ECO:0007669"/>
    <property type="project" value="TreeGrafter"/>
</dbReference>
<feature type="compositionally biased region" description="Low complexity" evidence="4">
    <location>
        <begin position="227"/>
        <end position="236"/>
    </location>
</feature>
<dbReference type="GO" id="GO:0006338">
    <property type="term" value="P:chromatin remodeling"/>
    <property type="evidence" value="ECO:0007669"/>
    <property type="project" value="InterPro"/>
</dbReference>
<dbReference type="GO" id="GO:0000981">
    <property type="term" value="F:DNA-binding transcription factor activity, RNA polymerase II-specific"/>
    <property type="evidence" value="ECO:0007669"/>
    <property type="project" value="TreeGrafter"/>
</dbReference>
<proteinExistence type="predicted"/>
<protein>
    <recommendedName>
        <fullName evidence="5">Homeobox domain-containing protein</fullName>
    </recommendedName>
</protein>
<dbReference type="SUPFAM" id="SSF46689">
    <property type="entry name" value="Homeodomain-like"/>
    <property type="match status" value="2"/>
</dbReference>
<dbReference type="PANTHER" id="PTHR15116">
    <property type="entry name" value="DNA-BINDING PROTEIN SATB FAMILY MEMBER"/>
    <property type="match status" value="1"/>
</dbReference>
<dbReference type="AlphaFoldDB" id="A0A132AJU2"/>
<dbReference type="SMART" id="SM00389">
    <property type="entry name" value="HOX"/>
    <property type="match status" value="2"/>
</dbReference>
<feature type="domain" description="Homeobox" evidence="5">
    <location>
        <begin position="469"/>
        <end position="539"/>
    </location>
</feature>
<evidence type="ECO:0000313" key="7">
    <source>
        <dbReference type="Proteomes" id="UP000616769"/>
    </source>
</evidence>
<evidence type="ECO:0000259" key="5">
    <source>
        <dbReference type="PROSITE" id="PS50071"/>
    </source>
</evidence>
<evidence type="ECO:0000256" key="4">
    <source>
        <dbReference type="SAM" id="MobiDB-lite"/>
    </source>
</evidence>
<dbReference type="InterPro" id="IPR001356">
    <property type="entry name" value="HD"/>
</dbReference>
<feature type="DNA-binding region" description="Homeobox" evidence="2">
    <location>
        <begin position="471"/>
        <end position="540"/>
    </location>
</feature>
<dbReference type="VEuPathDB" id="VectorBase:SSCA004390"/>
<dbReference type="GO" id="GO:0005634">
    <property type="term" value="C:nucleus"/>
    <property type="evidence" value="ECO:0007669"/>
    <property type="project" value="UniProtKB-SubCell"/>
</dbReference>
<feature type="region of interest" description="Disordered" evidence="4">
    <location>
        <begin position="336"/>
        <end position="401"/>
    </location>
</feature>
<feature type="DNA-binding region" description="Homeobox" evidence="2">
    <location>
        <begin position="238"/>
        <end position="307"/>
    </location>
</feature>
<name>A0A132AJU2_SARSC</name>
<dbReference type="PANTHER" id="PTHR15116:SF16">
    <property type="entry name" value="DEFECTIVE PROVENTRICULUS, ISOFORM A"/>
    <property type="match status" value="1"/>
</dbReference>
<dbReference type="OrthoDB" id="10052721at2759"/>
<dbReference type="InterPro" id="IPR009057">
    <property type="entry name" value="Homeodomain-like_sf"/>
</dbReference>
<dbReference type="Proteomes" id="UP000616769">
    <property type="component" value="Unassembled WGS sequence"/>
</dbReference>